<dbReference type="VEuPathDB" id="VectorBase:AALB20_036046"/>
<dbReference type="KEGG" id="aali:118457055"/>
<keyword evidence="4" id="KW-0812">Transmembrane</keyword>
<dbReference type="Pfam" id="PF02949">
    <property type="entry name" value="7tm_6"/>
    <property type="match status" value="1"/>
</dbReference>
<sequence length="412" mass="47672">MALARELLAYGWNRIANHGLLGVVHFMDPFIGFSSWDWSKRVTWLKIVFLLLAVSYESTSLAVMMFVEPDGILRERQFTMMFVPVTGAMCIVLWISLAVFRRDFSSIFAFLEQRQRVVHERHAPRNALTRKVTGYLWLFYLNNIAQVFFWINVLQDSSPLSIVNDPLVDVINVPLYPLAITLLSLMFIHTLTIVSTVLSAFVLEFYWLKRQFEDVFGAGSKSVIVPADAVHRRGYWNGIERRLRDCVIEHQTLMRQTSVLKEKLKPYFLLNLIIDFSLITFASCQMVMVRESDRYLYSILSILTASFNLLTFGGLCDLLKMQVYAIKFHLYSSRWTDYLRPVSGPLYQRYRRIRSSIHIVMTQAEHELRISCGGVYDMSLATCWAVLQFSYSAFTLLLSFFESPSRPSTEAA</sequence>
<dbReference type="OrthoDB" id="7737759at2759"/>
<keyword evidence="9" id="KW-0807">Transducer</keyword>
<proteinExistence type="predicted"/>
<dbReference type="AlphaFoldDB" id="A0A182G0G2"/>
<dbReference type="PANTHER" id="PTHR21137">
    <property type="entry name" value="ODORANT RECEPTOR"/>
    <property type="match status" value="1"/>
</dbReference>
<evidence type="ECO:0000256" key="4">
    <source>
        <dbReference type="ARBA" id="ARBA00022692"/>
    </source>
</evidence>
<keyword evidence="5" id="KW-0552">Olfaction</keyword>
<dbReference type="InterPro" id="IPR004117">
    <property type="entry name" value="7tm6_olfct_rcpt"/>
</dbReference>
<comment type="subcellular location">
    <subcellularLocation>
        <location evidence="1">Cell membrane</location>
        <topology evidence="1">Multi-pass membrane protein</topology>
    </subcellularLocation>
</comment>
<evidence type="ECO:0000256" key="9">
    <source>
        <dbReference type="ARBA" id="ARBA00023224"/>
    </source>
</evidence>
<protein>
    <recommendedName>
        <fullName evidence="12">Odorant receptor</fullName>
    </recommendedName>
</protein>
<evidence type="ECO:0000256" key="3">
    <source>
        <dbReference type="ARBA" id="ARBA00022606"/>
    </source>
</evidence>
<dbReference type="GO" id="GO:0007165">
    <property type="term" value="P:signal transduction"/>
    <property type="evidence" value="ECO:0007669"/>
    <property type="project" value="UniProtKB-KW"/>
</dbReference>
<evidence type="ECO:0000256" key="8">
    <source>
        <dbReference type="ARBA" id="ARBA00023170"/>
    </source>
</evidence>
<accession>A0A182G0G2</accession>
<evidence type="ECO:0000313" key="10">
    <source>
        <dbReference type="EnsemblMetazoa" id="AALB015741-PA"/>
    </source>
</evidence>
<evidence type="ECO:0008006" key="12">
    <source>
        <dbReference type="Google" id="ProtNLM"/>
    </source>
</evidence>
<evidence type="ECO:0000256" key="1">
    <source>
        <dbReference type="ARBA" id="ARBA00004651"/>
    </source>
</evidence>
<dbReference type="EnsemblMetazoa" id="AALB015741-RA">
    <property type="protein sequence ID" value="AALB015741-PA"/>
    <property type="gene ID" value="AALB015741"/>
</dbReference>
<dbReference type="GO" id="GO:0005549">
    <property type="term" value="F:odorant binding"/>
    <property type="evidence" value="ECO:0007669"/>
    <property type="project" value="InterPro"/>
</dbReference>
<dbReference type="STRING" id="7167.A0A182G0G2"/>
<evidence type="ECO:0000256" key="6">
    <source>
        <dbReference type="ARBA" id="ARBA00022989"/>
    </source>
</evidence>
<keyword evidence="11" id="KW-1185">Reference proteome</keyword>
<keyword evidence="6" id="KW-1133">Transmembrane helix</keyword>
<dbReference type="Proteomes" id="UP000069272">
    <property type="component" value="Chromosome 2R"/>
</dbReference>
<evidence type="ECO:0000256" key="2">
    <source>
        <dbReference type="ARBA" id="ARBA00022475"/>
    </source>
</evidence>
<keyword evidence="8" id="KW-0675">Receptor</keyword>
<dbReference type="GO" id="GO:0005886">
    <property type="term" value="C:plasma membrane"/>
    <property type="evidence" value="ECO:0007669"/>
    <property type="project" value="UniProtKB-SubCell"/>
</dbReference>
<name>A0A182G0G2_ANOAL</name>
<evidence type="ECO:0000313" key="11">
    <source>
        <dbReference type="Proteomes" id="UP000069272"/>
    </source>
</evidence>
<evidence type="ECO:0000256" key="7">
    <source>
        <dbReference type="ARBA" id="ARBA00023136"/>
    </source>
</evidence>
<reference evidence="10" key="2">
    <citation type="submission" date="2022-08" db="UniProtKB">
        <authorList>
            <consortium name="EnsemblMetazoa"/>
        </authorList>
    </citation>
    <scope>IDENTIFICATION</scope>
    <source>
        <strain evidence="10">STECLA/ALBI9_A</strain>
    </source>
</reference>
<keyword evidence="2" id="KW-1003">Cell membrane</keyword>
<keyword evidence="7" id="KW-0472">Membrane</keyword>
<dbReference type="GO" id="GO:0004984">
    <property type="term" value="F:olfactory receptor activity"/>
    <property type="evidence" value="ECO:0007669"/>
    <property type="project" value="InterPro"/>
</dbReference>
<dbReference type="RefSeq" id="XP_035774196.1">
    <property type="nucleotide sequence ID" value="XM_035918303.1"/>
</dbReference>
<dbReference type="PANTHER" id="PTHR21137:SF35">
    <property type="entry name" value="ODORANT RECEPTOR 19A-RELATED"/>
    <property type="match status" value="1"/>
</dbReference>
<keyword evidence="3" id="KW-0716">Sensory transduction</keyword>
<evidence type="ECO:0000256" key="5">
    <source>
        <dbReference type="ARBA" id="ARBA00022725"/>
    </source>
</evidence>
<organism evidence="10 11">
    <name type="scientific">Anopheles albimanus</name>
    <name type="common">New world malaria mosquito</name>
    <dbReference type="NCBI Taxonomy" id="7167"/>
    <lineage>
        <taxon>Eukaryota</taxon>
        <taxon>Metazoa</taxon>
        <taxon>Ecdysozoa</taxon>
        <taxon>Arthropoda</taxon>
        <taxon>Hexapoda</taxon>
        <taxon>Insecta</taxon>
        <taxon>Pterygota</taxon>
        <taxon>Neoptera</taxon>
        <taxon>Endopterygota</taxon>
        <taxon>Diptera</taxon>
        <taxon>Nematocera</taxon>
        <taxon>Culicoidea</taxon>
        <taxon>Culicidae</taxon>
        <taxon>Anophelinae</taxon>
        <taxon>Anopheles</taxon>
    </lineage>
</organism>
<dbReference type="VEuPathDB" id="VectorBase:AALB015741"/>
<reference evidence="10 11" key="1">
    <citation type="journal article" date="2017" name="G3 (Bethesda)">
        <title>The Physical Genome Mapping of Anopheles albimanus Corrected Scaffold Misassemblies and Identified Interarm Rearrangements in Genus Anopheles.</title>
        <authorList>
            <person name="Artemov G.N."/>
            <person name="Peery A.N."/>
            <person name="Jiang X."/>
            <person name="Tu Z."/>
            <person name="Stegniy V.N."/>
            <person name="Sharakhova M.V."/>
            <person name="Sharakhov I.V."/>
        </authorList>
    </citation>
    <scope>NUCLEOTIDE SEQUENCE [LARGE SCALE GENOMIC DNA]</scope>
    <source>
        <strain evidence="10 11">ALBI9_A</strain>
    </source>
</reference>
<dbReference type="GeneID" id="118457055"/>